<keyword evidence="1" id="KW-0812">Transmembrane</keyword>
<protein>
    <submittedName>
        <fullName evidence="2">Uncharacterized protein</fullName>
    </submittedName>
</protein>
<dbReference type="OrthoDB" id="3341077at2759"/>
<evidence type="ECO:0000313" key="3">
    <source>
        <dbReference type="Proteomes" id="UP000297245"/>
    </source>
</evidence>
<feature type="non-terminal residue" evidence="2">
    <location>
        <position position="53"/>
    </location>
</feature>
<feature type="non-terminal residue" evidence="2">
    <location>
        <position position="1"/>
    </location>
</feature>
<keyword evidence="1" id="KW-1133">Transmembrane helix</keyword>
<name>A0A4S8L6L0_DENBC</name>
<keyword evidence="3" id="KW-1185">Reference proteome</keyword>
<evidence type="ECO:0000313" key="2">
    <source>
        <dbReference type="EMBL" id="THU84111.1"/>
    </source>
</evidence>
<gene>
    <name evidence="2" type="ORF">K435DRAFT_593944</name>
</gene>
<evidence type="ECO:0000256" key="1">
    <source>
        <dbReference type="SAM" id="Phobius"/>
    </source>
</evidence>
<dbReference type="NCBIfam" id="TIGR01167">
    <property type="entry name" value="LPXTG_anchor"/>
    <property type="match status" value="1"/>
</dbReference>
<feature type="transmembrane region" description="Helical" evidence="1">
    <location>
        <begin position="6"/>
        <end position="22"/>
    </location>
</feature>
<proteinExistence type="predicted"/>
<reference evidence="2 3" key="1">
    <citation type="journal article" date="2019" name="Nat. Ecol. Evol.">
        <title>Megaphylogeny resolves global patterns of mushroom evolution.</title>
        <authorList>
            <person name="Varga T."/>
            <person name="Krizsan K."/>
            <person name="Foldi C."/>
            <person name="Dima B."/>
            <person name="Sanchez-Garcia M."/>
            <person name="Sanchez-Ramirez S."/>
            <person name="Szollosi G.J."/>
            <person name="Szarkandi J.G."/>
            <person name="Papp V."/>
            <person name="Albert L."/>
            <person name="Andreopoulos W."/>
            <person name="Angelini C."/>
            <person name="Antonin V."/>
            <person name="Barry K.W."/>
            <person name="Bougher N.L."/>
            <person name="Buchanan P."/>
            <person name="Buyck B."/>
            <person name="Bense V."/>
            <person name="Catcheside P."/>
            <person name="Chovatia M."/>
            <person name="Cooper J."/>
            <person name="Damon W."/>
            <person name="Desjardin D."/>
            <person name="Finy P."/>
            <person name="Geml J."/>
            <person name="Haridas S."/>
            <person name="Hughes K."/>
            <person name="Justo A."/>
            <person name="Karasinski D."/>
            <person name="Kautmanova I."/>
            <person name="Kiss B."/>
            <person name="Kocsube S."/>
            <person name="Kotiranta H."/>
            <person name="LaButti K.M."/>
            <person name="Lechner B.E."/>
            <person name="Liimatainen K."/>
            <person name="Lipzen A."/>
            <person name="Lukacs Z."/>
            <person name="Mihaltcheva S."/>
            <person name="Morgado L.N."/>
            <person name="Niskanen T."/>
            <person name="Noordeloos M.E."/>
            <person name="Ohm R.A."/>
            <person name="Ortiz-Santana B."/>
            <person name="Ovrebo C."/>
            <person name="Racz N."/>
            <person name="Riley R."/>
            <person name="Savchenko A."/>
            <person name="Shiryaev A."/>
            <person name="Soop K."/>
            <person name="Spirin V."/>
            <person name="Szebenyi C."/>
            <person name="Tomsovsky M."/>
            <person name="Tulloss R.E."/>
            <person name="Uehling J."/>
            <person name="Grigoriev I.V."/>
            <person name="Vagvolgyi C."/>
            <person name="Papp T."/>
            <person name="Martin F.M."/>
            <person name="Miettinen O."/>
            <person name="Hibbett D.S."/>
            <person name="Nagy L.G."/>
        </authorList>
    </citation>
    <scope>NUCLEOTIDE SEQUENCE [LARGE SCALE GENOMIC DNA]</scope>
    <source>
        <strain evidence="2 3">CBS 962.96</strain>
    </source>
</reference>
<keyword evidence="1" id="KW-0472">Membrane</keyword>
<feature type="transmembrane region" description="Helical" evidence="1">
    <location>
        <begin position="29"/>
        <end position="50"/>
    </location>
</feature>
<organism evidence="2 3">
    <name type="scientific">Dendrothele bispora (strain CBS 962.96)</name>
    <dbReference type="NCBI Taxonomy" id="1314807"/>
    <lineage>
        <taxon>Eukaryota</taxon>
        <taxon>Fungi</taxon>
        <taxon>Dikarya</taxon>
        <taxon>Basidiomycota</taxon>
        <taxon>Agaricomycotina</taxon>
        <taxon>Agaricomycetes</taxon>
        <taxon>Agaricomycetidae</taxon>
        <taxon>Agaricales</taxon>
        <taxon>Agaricales incertae sedis</taxon>
        <taxon>Dendrothele</taxon>
    </lineage>
</organism>
<accession>A0A4S8L6L0</accession>
<sequence>EFLLFGIYAVLFGMCIFLLRKRKKNHYKLHCITMTVLFTIATVSLVINTIEVV</sequence>
<dbReference type="AlphaFoldDB" id="A0A4S8L6L0"/>
<dbReference type="EMBL" id="ML179621">
    <property type="protein sequence ID" value="THU84111.1"/>
    <property type="molecule type" value="Genomic_DNA"/>
</dbReference>
<dbReference type="Proteomes" id="UP000297245">
    <property type="component" value="Unassembled WGS sequence"/>
</dbReference>